<dbReference type="EMBL" id="CP032096">
    <property type="protein sequence ID" value="QBZ83486.1"/>
    <property type="molecule type" value="Genomic_DNA"/>
</dbReference>
<dbReference type="CDD" id="cd03786">
    <property type="entry name" value="GTB_UDP-GlcNAc_2-Epimerase"/>
    <property type="match status" value="1"/>
</dbReference>
<protein>
    <submittedName>
        <fullName evidence="2">GDP/UDP-N,N'-diacetylbacillosamine 2-epimerase (Hydrolyzing)</fullName>
        <ecNumber evidence="2">3.2.1.184</ecNumber>
    </submittedName>
</protein>
<evidence type="ECO:0000313" key="3">
    <source>
        <dbReference type="Proteomes" id="UP000296201"/>
    </source>
</evidence>
<dbReference type="NCBIfam" id="TIGR03568">
    <property type="entry name" value="NeuC_NnaA"/>
    <property type="match status" value="1"/>
</dbReference>
<dbReference type="EC" id="3.2.1.184" evidence="2"/>
<name>A0A4P7P0J4_9GAMM</name>
<dbReference type="Pfam" id="PF02350">
    <property type="entry name" value="Epimerase_2"/>
    <property type="match status" value="1"/>
</dbReference>
<accession>A0A4P7P0J4</accession>
<dbReference type="Proteomes" id="UP000296201">
    <property type="component" value="Chromosome"/>
</dbReference>
<gene>
    <name evidence="2" type="primary">legG</name>
    <name evidence="2" type="ORF">GHNINEIG_01541</name>
</gene>
<dbReference type="InterPro" id="IPR029767">
    <property type="entry name" value="WecB-like"/>
</dbReference>
<organism evidence="2 3">
    <name type="scientific">Hydrogenovibrio crunogenus</name>
    <dbReference type="NCBI Taxonomy" id="39765"/>
    <lineage>
        <taxon>Bacteria</taxon>
        <taxon>Pseudomonadati</taxon>
        <taxon>Pseudomonadota</taxon>
        <taxon>Gammaproteobacteria</taxon>
        <taxon>Thiotrichales</taxon>
        <taxon>Piscirickettsiaceae</taxon>
        <taxon>Hydrogenovibrio</taxon>
    </lineage>
</organism>
<dbReference type="OrthoDB" id="9803238at2"/>
<dbReference type="AlphaFoldDB" id="A0A4P7P0J4"/>
<dbReference type="InterPro" id="IPR020004">
    <property type="entry name" value="UDP-GlcNAc_Epase"/>
</dbReference>
<dbReference type="PANTHER" id="PTHR43174:SF3">
    <property type="entry name" value="UDP-N-ACETYLGLUCOSAMINE 2-EPIMERASE"/>
    <property type="match status" value="1"/>
</dbReference>
<dbReference type="InterPro" id="IPR003331">
    <property type="entry name" value="UDP_GlcNAc_Epimerase_2_dom"/>
</dbReference>
<evidence type="ECO:0000313" key="2">
    <source>
        <dbReference type="EMBL" id="QBZ83486.1"/>
    </source>
</evidence>
<reference evidence="2 3" key="1">
    <citation type="submission" date="2018-08" db="EMBL/GenBank/DDBJ databases">
        <title>Horizontal acquisition of hydrogen conversion ability and other habitat adaptations in Hydrogenovibrio crunogenus strains.</title>
        <authorList>
            <person name="Gonnella G."/>
            <person name="Adam N."/>
            <person name="Perner M."/>
        </authorList>
    </citation>
    <scope>NUCLEOTIDE SEQUENCE [LARGE SCALE GENOMIC DNA]</scope>
    <source>
        <strain evidence="2 3">SP-41</strain>
    </source>
</reference>
<keyword evidence="2" id="KW-0326">Glycosidase</keyword>
<keyword evidence="3" id="KW-1185">Reference proteome</keyword>
<sequence length="412" mass="44464">MRGLSLIKKVAIVTATRAEYGLLSNLIKAVDAHPKFDCQLLVTGAHLVFEQGLTVKHIRADGVEIAAEIPILPETTTNGNENVTLSDAVAKATSGFARAFARLTPDCVVVLGDRYELLGICSAALLAHIPIVHIHGGEVTEGAVDEAIRHAVTKMAHLHFVAAEPYRQRVIQMGEQPQCVFNVGAPGLDVIKTTEFLSKKELSDSLEMPLTSPLFLVTYHPVSWGETSGITALHNLFKAIEQFPDATVVWTAANTDATGAELNQHVNQWISTTQMNATFVSSLGSQRYLSLMKVCDVVLGNSSSGIIEAPAMGVATVNIGKRQTGRLRAPSVIDCDEQQQDIRLALEQSLAPEFKILAAKKVSCYGQGHSAKEMVGQLEKALLSERACLGVKSFYNLPLNINESIDEKGETV</sequence>
<evidence type="ECO:0000259" key="1">
    <source>
        <dbReference type="Pfam" id="PF02350"/>
    </source>
</evidence>
<proteinExistence type="predicted"/>
<dbReference type="GO" id="GO:0102388">
    <property type="term" value="F:UDP-N,N'-diacetylbacillosamine 2-epimerase activity"/>
    <property type="evidence" value="ECO:0007669"/>
    <property type="project" value="UniProtKB-EC"/>
</dbReference>
<dbReference type="GO" id="GO:0006047">
    <property type="term" value="P:UDP-N-acetylglucosamine metabolic process"/>
    <property type="evidence" value="ECO:0007669"/>
    <property type="project" value="InterPro"/>
</dbReference>
<dbReference type="SUPFAM" id="SSF53756">
    <property type="entry name" value="UDP-Glycosyltransferase/glycogen phosphorylase"/>
    <property type="match status" value="1"/>
</dbReference>
<keyword evidence="2" id="KW-0378">Hydrolase</keyword>
<dbReference type="PANTHER" id="PTHR43174">
    <property type="entry name" value="UDP-N-ACETYLGLUCOSAMINE 2-EPIMERASE"/>
    <property type="match status" value="1"/>
</dbReference>
<dbReference type="Gene3D" id="3.40.50.2000">
    <property type="entry name" value="Glycogen Phosphorylase B"/>
    <property type="match status" value="2"/>
</dbReference>
<feature type="domain" description="UDP-N-acetylglucosamine 2-epimerase" evidence="1">
    <location>
        <begin position="28"/>
        <end position="378"/>
    </location>
</feature>